<dbReference type="AlphaFoldDB" id="A0A9P3UME8"/>
<keyword evidence="3" id="KW-1185">Reference proteome</keyword>
<comment type="caution">
    <text evidence="2">The sequence shown here is derived from an EMBL/GenBank/DDBJ whole genome shotgun (WGS) entry which is preliminary data.</text>
</comment>
<keyword evidence="1" id="KW-0732">Signal</keyword>
<gene>
    <name evidence="2" type="ORF">LshimejAT787_0802300</name>
</gene>
<reference evidence="2" key="1">
    <citation type="submission" date="2022-07" db="EMBL/GenBank/DDBJ databases">
        <title>The genome of Lyophyllum shimeji provides insight into the initial evolution of ectomycorrhizal fungal genome.</title>
        <authorList>
            <person name="Kobayashi Y."/>
            <person name="Shibata T."/>
            <person name="Hirakawa H."/>
            <person name="Shigenobu S."/>
            <person name="Nishiyama T."/>
            <person name="Yamada A."/>
            <person name="Hasebe M."/>
            <person name="Kawaguchi M."/>
        </authorList>
    </citation>
    <scope>NUCLEOTIDE SEQUENCE</scope>
    <source>
        <strain evidence="2">AT787</strain>
    </source>
</reference>
<dbReference type="OrthoDB" id="3043660at2759"/>
<feature type="signal peptide" evidence="1">
    <location>
        <begin position="1"/>
        <end position="18"/>
    </location>
</feature>
<dbReference type="Proteomes" id="UP001063166">
    <property type="component" value="Unassembled WGS sequence"/>
</dbReference>
<sequence length="157" mass="16559">MKFASSAAVLSLAGLVAASSLNIPRQNCPEATRFGVLSVSPTDTPLNPGDNFNVNVDFNCGINNFGIVPKFLDYTIVVPAPNNNGHEQPIVLARRTLAAGATTDTFTAQVPHGFYFKDAPYSLLLTNNYPIKGTDGSEVIVQGGVYAGLNLNTTNGL</sequence>
<dbReference type="EMBL" id="BRPK01000008">
    <property type="protein sequence ID" value="GLB40359.1"/>
    <property type="molecule type" value="Genomic_DNA"/>
</dbReference>
<accession>A0A9P3UME8</accession>
<feature type="chain" id="PRO_5040299532" evidence="1">
    <location>
        <begin position="19"/>
        <end position="157"/>
    </location>
</feature>
<protein>
    <submittedName>
        <fullName evidence="2">Uncharacterized protein</fullName>
    </submittedName>
</protein>
<evidence type="ECO:0000313" key="2">
    <source>
        <dbReference type="EMBL" id="GLB40359.1"/>
    </source>
</evidence>
<organism evidence="2 3">
    <name type="scientific">Lyophyllum shimeji</name>
    <name type="common">Hon-shimeji</name>
    <name type="synonym">Tricholoma shimeji</name>
    <dbReference type="NCBI Taxonomy" id="47721"/>
    <lineage>
        <taxon>Eukaryota</taxon>
        <taxon>Fungi</taxon>
        <taxon>Dikarya</taxon>
        <taxon>Basidiomycota</taxon>
        <taxon>Agaricomycotina</taxon>
        <taxon>Agaricomycetes</taxon>
        <taxon>Agaricomycetidae</taxon>
        <taxon>Agaricales</taxon>
        <taxon>Tricholomatineae</taxon>
        <taxon>Lyophyllaceae</taxon>
        <taxon>Lyophyllum</taxon>
    </lineage>
</organism>
<evidence type="ECO:0000313" key="3">
    <source>
        <dbReference type="Proteomes" id="UP001063166"/>
    </source>
</evidence>
<proteinExistence type="predicted"/>
<evidence type="ECO:0000256" key="1">
    <source>
        <dbReference type="SAM" id="SignalP"/>
    </source>
</evidence>
<name>A0A9P3UME8_LYOSH</name>